<evidence type="ECO:0000313" key="1">
    <source>
        <dbReference type="EMBL" id="OIN57840.1"/>
    </source>
</evidence>
<dbReference type="EMBL" id="MORL01000009">
    <property type="protein sequence ID" value="OIN57840.1"/>
    <property type="molecule type" value="Genomic_DNA"/>
</dbReference>
<dbReference type="AlphaFoldDB" id="A0A1S2VHF4"/>
<dbReference type="RefSeq" id="WP_071504428.1">
    <property type="nucleotide sequence ID" value="NZ_MORL01000009.1"/>
</dbReference>
<name>A0A1S2VHF4_9BACT</name>
<proteinExistence type="predicted"/>
<accession>A0A1S2VHF4</accession>
<dbReference type="PROSITE" id="PS51257">
    <property type="entry name" value="PROKAR_LIPOPROTEIN"/>
    <property type="match status" value="1"/>
</dbReference>
<dbReference type="OrthoDB" id="961446at2"/>
<dbReference type="Proteomes" id="UP000181790">
    <property type="component" value="Unassembled WGS sequence"/>
</dbReference>
<gene>
    <name evidence="1" type="ORF">BLX24_17225</name>
</gene>
<protein>
    <submittedName>
        <fullName evidence="1">Uncharacterized protein</fullName>
    </submittedName>
</protein>
<evidence type="ECO:0000313" key="2">
    <source>
        <dbReference type="Proteomes" id="UP000181790"/>
    </source>
</evidence>
<sequence length="143" mass="15782">MKKELLLGLSIAFMGCQPDKDITPDNASLSTEVKGNYQTNSFLDFRCIALSADQLPKADVKALSDSQITIILHQYYPDKQDISLQNVLLSRQMDNSIQLTQNGEAIGSFQQDRIFTSSGMETTGKVLRVNKAGATPMVFVGYK</sequence>
<reference evidence="1 2" key="1">
    <citation type="submission" date="2016-10" db="EMBL/GenBank/DDBJ databases">
        <title>Arsenicibacter rosenii gen. nov., sp. nov., an efficient arsenic-methylating bacterium isolated from an arsenic-contaminated paddy soil.</title>
        <authorList>
            <person name="Huang K."/>
        </authorList>
    </citation>
    <scope>NUCLEOTIDE SEQUENCE [LARGE SCALE GENOMIC DNA]</scope>
    <source>
        <strain evidence="1 2">SM-1</strain>
    </source>
</reference>
<comment type="caution">
    <text evidence="1">The sequence shown here is derived from an EMBL/GenBank/DDBJ whole genome shotgun (WGS) entry which is preliminary data.</text>
</comment>
<organism evidence="1 2">
    <name type="scientific">Arsenicibacter rosenii</name>
    <dbReference type="NCBI Taxonomy" id="1750698"/>
    <lineage>
        <taxon>Bacteria</taxon>
        <taxon>Pseudomonadati</taxon>
        <taxon>Bacteroidota</taxon>
        <taxon>Cytophagia</taxon>
        <taxon>Cytophagales</taxon>
        <taxon>Spirosomataceae</taxon>
        <taxon>Arsenicibacter</taxon>
    </lineage>
</organism>
<keyword evidence="2" id="KW-1185">Reference proteome</keyword>